<proteinExistence type="predicted"/>
<name>A0A167ZG87_9FLAO</name>
<feature type="transmembrane region" description="Helical" evidence="1">
    <location>
        <begin position="35"/>
        <end position="59"/>
    </location>
</feature>
<reference evidence="2 3" key="1">
    <citation type="submission" date="2016-03" db="EMBL/GenBank/DDBJ databases">
        <title>Draft genome sequence of Flavobacterium fryxellicola DSM 16209.</title>
        <authorList>
            <person name="Shin S.-K."/>
            <person name="Yi H."/>
        </authorList>
    </citation>
    <scope>NUCLEOTIDE SEQUENCE [LARGE SCALE GENOMIC DNA]</scope>
    <source>
        <strain evidence="2 3">DSM 16209</strain>
    </source>
</reference>
<evidence type="ECO:0000313" key="2">
    <source>
        <dbReference type="EMBL" id="OAB30418.1"/>
    </source>
</evidence>
<accession>A0A167ZG87</accession>
<dbReference type="STRING" id="249352.SAMN05444395_11087"/>
<keyword evidence="1" id="KW-0472">Membrane</keyword>
<evidence type="ECO:0000256" key="1">
    <source>
        <dbReference type="SAM" id="Phobius"/>
    </source>
</evidence>
<gene>
    <name evidence="2" type="ORF">FBFR_02560</name>
</gene>
<dbReference type="EMBL" id="LVJE01000005">
    <property type="protein sequence ID" value="OAB30418.1"/>
    <property type="molecule type" value="Genomic_DNA"/>
</dbReference>
<keyword evidence="1" id="KW-1133">Transmembrane helix</keyword>
<dbReference type="Proteomes" id="UP000077164">
    <property type="component" value="Unassembled WGS sequence"/>
</dbReference>
<evidence type="ECO:0000313" key="3">
    <source>
        <dbReference type="Proteomes" id="UP000077164"/>
    </source>
</evidence>
<feature type="transmembrane region" description="Helical" evidence="1">
    <location>
        <begin position="12"/>
        <end position="29"/>
    </location>
</feature>
<protein>
    <recommendedName>
        <fullName evidence="4">DUF2892 domain-containing protein</fullName>
    </recommendedName>
</protein>
<sequence>MIQNIYTNWNYIRVIRLVLGIFVMIQAVYTKTYLFLIPGILFTGMALFNTGCCGSNGCAIPKSENKKQQEE</sequence>
<comment type="caution">
    <text evidence="2">The sequence shown here is derived from an EMBL/GenBank/DDBJ whole genome shotgun (WGS) entry which is preliminary data.</text>
</comment>
<keyword evidence="3" id="KW-1185">Reference proteome</keyword>
<keyword evidence="1" id="KW-0812">Transmembrane</keyword>
<organism evidence="2 3">
    <name type="scientific">Flavobacterium fryxellicola</name>
    <dbReference type="NCBI Taxonomy" id="249352"/>
    <lineage>
        <taxon>Bacteria</taxon>
        <taxon>Pseudomonadati</taxon>
        <taxon>Bacteroidota</taxon>
        <taxon>Flavobacteriia</taxon>
        <taxon>Flavobacteriales</taxon>
        <taxon>Flavobacteriaceae</taxon>
        <taxon>Flavobacterium</taxon>
    </lineage>
</organism>
<evidence type="ECO:0008006" key="4">
    <source>
        <dbReference type="Google" id="ProtNLM"/>
    </source>
</evidence>
<dbReference type="OrthoDB" id="1049592at2"/>
<dbReference type="RefSeq" id="WP_066076614.1">
    <property type="nucleotide sequence ID" value="NZ_FRDK01000010.1"/>
</dbReference>
<dbReference type="AlphaFoldDB" id="A0A167ZG87"/>